<feature type="domain" description="HTH arsR-type" evidence="4">
    <location>
        <begin position="1"/>
        <end position="100"/>
    </location>
</feature>
<keyword evidence="3" id="KW-0804">Transcription</keyword>
<keyword evidence="2" id="KW-0238">DNA-binding</keyword>
<dbReference type="EMBL" id="LAZR01007636">
    <property type="protein sequence ID" value="KKM83965.1"/>
    <property type="molecule type" value="Genomic_DNA"/>
</dbReference>
<evidence type="ECO:0000259" key="4">
    <source>
        <dbReference type="PROSITE" id="PS50987"/>
    </source>
</evidence>
<dbReference type="Gene3D" id="1.10.10.10">
    <property type="entry name" value="Winged helix-like DNA-binding domain superfamily/Winged helix DNA-binding domain"/>
    <property type="match status" value="1"/>
</dbReference>
<dbReference type="CDD" id="cd00090">
    <property type="entry name" value="HTH_ARSR"/>
    <property type="match status" value="1"/>
</dbReference>
<gene>
    <name evidence="5" type="ORF">LCGC14_1304000</name>
</gene>
<dbReference type="InterPro" id="IPR036390">
    <property type="entry name" value="WH_DNA-bd_sf"/>
</dbReference>
<dbReference type="InterPro" id="IPR051011">
    <property type="entry name" value="Metal_resp_trans_reg"/>
</dbReference>
<evidence type="ECO:0000256" key="2">
    <source>
        <dbReference type="ARBA" id="ARBA00023125"/>
    </source>
</evidence>
<dbReference type="Pfam" id="PF12840">
    <property type="entry name" value="HTH_20"/>
    <property type="match status" value="1"/>
</dbReference>
<evidence type="ECO:0000313" key="5">
    <source>
        <dbReference type="EMBL" id="KKM83965.1"/>
    </source>
</evidence>
<comment type="caution">
    <text evidence="5">The sequence shown here is derived from an EMBL/GenBank/DDBJ whole genome shotgun (WGS) entry which is preliminary data.</text>
</comment>
<dbReference type="NCBIfam" id="NF033788">
    <property type="entry name" value="HTH_metalloreg"/>
    <property type="match status" value="1"/>
</dbReference>
<dbReference type="PROSITE" id="PS50987">
    <property type="entry name" value="HTH_ARSR_2"/>
    <property type="match status" value="1"/>
</dbReference>
<reference evidence="5" key="1">
    <citation type="journal article" date="2015" name="Nature">
        <title>Complex archaea that bridge the gap between prokaryotes and eukaryotes.</title>
        <authorList>
            <person name="Spang A."/>
            <person name="Saw J.H."/>
            <person name="Jorgensen S.L."/>
            <person name="Zaremba-Niedzwiedzka K."/>
            <person name="Martijn J."/>
            <person name="Lind A.E."/>
            <person name="van Eijk R."/>
            <person name="Schleper C."/>
            <person name="Guy L."/>
            <person name="Ettema T.J."/>
        </authorList>
    </citation>
    <scope>NUCLEOTIDE SEQUENCE</scope>
</reference>
<dbReference type="PRINTS" id="PR00778">
    <property type="entry name" value="HTHARSR"/>
</dbReference>
<dbReference type="GO" id="GO:0003677">
    <property type="term" value="F:DNA binding"/>
    <property type="evidence" value="ECO:0007669"/>
    <property type="project" value="UniProtKB-KW"/>
</dbReference>
<dbReference type="PANTHER" id="PTHR43132:SF2">
    <property type="entry name" value="ARSENICAL RESISTANCE OPERON REPRESSOR ARSR-RELATED"/>
    <property type="match status" value="1"/>
</dbReference>
<evidence type="ECO:0000256" key="1">
    <source>
        <dbReference type="ARBA" id="ARBA00023015"/>
    </source>
</evidence>
<dbReference type="InterPro" id="IPR011991">
    <property type="entry name" value="ArsR-like_HTH"/>
</dbReference>
<keyword evidence="1" id="KW-0805">Transcription regulation</keyword>
<protein>
    <recommendedName>
        <fullName evidence="4">HTH arsR-type domain-containing protein</fullName>
    </recommendedName>
</protein>
<dbReference type="GO" id="GO:0003700">
    <property type="term" value="F:DNA-binding transcription factor activity"/>
    <property type="evidence" value="ECO:0007669"/>
    <property type="project" value="InterPro"/>
</dbReference>
<dbReference type="AlphaFoldDB" id="A0A0F9N5G8"/>
<name>A0A0F9N5G8_9ZZZZ</name>
<dbReference type="InterPro" id="IPR036388">
    <property type="entry name" value="WH-like_DNA-bd_sf"/>
</dbReference>
<dbReference type="InterPro" id="IPR001845">
    <property type="entry name" value="HTH_ArsR_DNA-bd_dom"/>
</dbReference>
<sequence>MTTNTSIARSLAALGHDTRLEVFRLLVRTGGEGLKVGEIGQHLNVAASTLAHHLNALVDAGLIIQERQGRQIVNRVDYDAMRRTVSFLTAECCVGFKLTRDEAA</sequence>
<dbReference type="PANTHER" id="PTHR43132">
    <property type="entry name" value="ARSENICAL RESISTANCE OPERON REPRESSOR ARSR-RELATED"/>
    <property type="match status" value="1"/>
</dbReference>
<dbReference type="SUPFAM" id="SSF46785">
    <property type="entry name" value="Winged helix' DNA-binding domain"/>
    <property type="match status" value="1"/>
</dbReference>
<dbReference type="SMART" id="SM00418">
    <property type="entry name" value="HTH_ARSR"/>
    <property type="match status" value="1"/>
</dbReference>
<accession>A0A0F9N5G8</accession>
<proteinExistence type="predicted"/>
<organism evidence="5">
    <name type="scientific">marine sediment metagenome</name>
    <dbReference type="NCBI Taxonomy" id="412755"/>
    <lineage>
        <taxon>unclassified sequences</taxon>
        <taxon>metagenomes</taxon>
        <taxon>ecological metagenomes</taxon>
    </lineage>
</organism>
<evidence type="ECO:0000256" key="3">
    <source>
        <dbReference type="ARBA" id="ARBA00023163"/>
    </source>
</evidence>